<name>A0A2S6HRP7_9FIRM</name>
<keyword evidence="5" id="KW-0456">Lyase</keyword>
<evidence type="ECO:0000313" key="6">
    <source>
        <dbReference type="Proteomes" id="UP000237749"/>
    </source>
</evidence>
<dbReference type="SUPFAM" id="SSF102114">
    <property type="entry name" value="Radical SAM enzymes"/>
    <property type="match status" value="1"/>
</dbReference>
<gene>
    <name evidence="5" type="ORF">BXY41_107241</name>
</gene>
<dbReference type="CDD" id="cd01335">
    <property type="entry name" value="Radical_SAM"/>
    <property type="match status" value="1"/>
</dbReference>
<keyword evidence="2" id="KW-0408">Iron</keyword>
<comment type="caution">
    <text evidence="5">The sequence shown here is derived from an EMBL/GenBank/DDBJ whole genome shotgun (WGS) entry which is preliminary data.</text>
</comment>
<sequence>MELIPAKTIVTKTKDSGWFGIDYNMNIYRGCSHGCIYCDSRSDCYGIDRFDQVRVKEDALRIIRDDLRRKVKNGVVGTGAMSDPYNPLEKELELTRHALELIDAFGFGAAIATKSNLLTRDIDILESIADHSPVLLKVTVTTTDDALAAKLEPRVSRPSDRLSLIAALKDRGLFAGILLMPVLPFLEDHEENIRSIINAAKETGADFIYPAFGVTLRNNQREWYYDRLRELFPGEHLDEKYMKQYKNNYHCTSPKARKLWQIFSEECERNRILYKMPDIIHAYKKNYQITQLSLFD</sequence>
<reference evidence="5 6" key="1">
    <citation type="submission" date="2018-02" db="EMBL/GenBank/DDBJ databases">
        <title>Genomic Encyclopedia of Archaeal and Bacterial Type Strains, Phase II (KMG-II): from individual species to whole genera.</title>
        <authorList>
            <person name="Goeker M."/>
        </authorList>
    </citation>
    <scope>NUCLEOTIDE SEQUENCE [LARGE SCALE GENOMIC DNA]</scope>
    <source>
        <strain evidence="5 6">DSM 3808</strain>
    </source>
</reference>
<keyword evidence="6" id="KW-1185">Reference proteome</keyword>
<dbReference type="OrthoDB" id="9785699at2"/>
<dbReference type="InterPro" id="IPR006638">
    <property type="entry name" value="Elp3/MiaA/NifB-like_rSAM"/>
</dbReference>
<dbReference type="PROSITE" id="PS51918">
    <property type="entry name" value="RADICAL_SAM"/>
    <property type="match status" value="1"/>
</dbReference>
<dbReference type="InterPro" id="IPR058240">
    <property type="entry name" value="rSAM_sf"/>
</dbReference>
<dbReference type="GO" id="GO:0046872">
    <property type="term" value="F:metal ion binding"/>
    <property type="evidence" value="ECO:0007669"/>
    <property type="project" value="UniProtKB-KW"/>
</dbReference>
<dbReference type="GO" id="GO:0051536">
    <property type="term" value="F:iron-sulfur cluster binding"/>
    <property type="evidence" value="ECO:0007669"/>
    <property type="project" value="UniProtKB-KW"/>
</dbReference>
<dbReference type="Pfam" id="PF04055">
    <property type="entry name" value="Radical_SAM"/>
    <property type="match status" value="1"/>
</dbReference>
<keyword evidence="3" id="KW-0411">Iron-sulfur</keyword>
<evidence type="ECO:0000259" key="4">
    <source>
        <dbReference type="PROSITE" id="PS51918"/>
    </source>
</evidence>
<evidence type="ECO:0000256" key="2">
    <source>
        <dbReference type="ARBA" id="ARBA00023004"/>
    </source>
</evidence>
<dbReference type="GO" id="GO:0016829">
    <property type="term" value="F:lyase activity"/>
    <property type="evidence" value="ECO:0007669"/>
    <property type="project" value="UniProtKB-KW"/>
</dbReference>
<dbReference type="SFLD" id="SFLDG01084">
    <property type="entry name" value="Uncharacterised_Radical_SAM_Su"/>
    <property type="match status" value="1"/>
</dbReference>
<dbReference type="EMBL" id="PTJA01000007">
    <property type="protein sequence ID" value="PPK80308.1"/>
    <property type="molecule type" value="Genomic_DNA"/>
</dbReference>
<keyword evidence="1" id="KW-0479">Metal-binding</keyword>
<accession>A0A2S6HRP7</accession>
<proteinExistence type="predicted"/>
<dbReference type="SMART" id="SM00729">
    <property type="entry name" value="Elp3"/>
    <property type="match status" value="1"/>
</dbReference>
<dbReference type="RefSeq" id="WP_104437620.1">
    <property type="nucleotide sequence ID" value="NZ_PTJA01000007.1"/>
</dbReference>
<dbReference type="PANTHER" id="PTHR43432">
    <property type="entry name" value="SLR0285 PROTEIN"/>
    <property type="match status" value="1"/>
</dbReference>
<dbReference type="PANTHER" id="PTHR43432:SF5">
    <property type="entry name" value="ELP3_MIAA_NIFB-LIKE RADICAL SAM CORE DOMAIN-CONTAINING PROTEIN"/>
    <property type="match status" value="1"/>
</dbReference>
<organism evidence="5 6">
    <name type="scientific">Lacrimispora xylanisolvens</name>
    <dbReference type="NCBI Taxonomy" id="384636"/>
    <lineage>
        <taxon>Bacteria</taxon>
        <taxon>Bacillati</taxon>
        <taxon>Bacillota</taxon>
        <taxon>Clostridia</taxon>
        <taxon>Lachnospirales</taxon>
        <taxon>Lachnospiraceae</taxon>
        <taxon>Lacrimispora</taxon>
    </lineage>
</organism>
<evidence type="ECO:0000256" key="3">
    <source>
        <dbReference type="ARBA" id="ARBA00023014"/>
    </source>
</evidence>
<dbReference type="InterPro" id="IPR007197">
    <property type="entry name" value="rSAM"/>
</dbReference>
<dbReference type="InterPro" id="IPR040086">
    <property type="entry name" value="MJ0683-like"/>
</dbReference>
<evidence type="ECO:0000313" key="5">
    <source>
        <dbReference type="EMBL" id="PPK80308.1"/>
    </source>
</evidence>
<dbReference type="Proteomes" id="UP000237749">
    <property type="component" value="Unassembled WGS sequence"/>
</dbReference>
<dbReference type="Gene3D" id="3.80.30.30">
    <property type="match status" value="1"/>
</dbReference>
<evidence type="ECO:0000256" key="1">
    <source>
        <dbReference type="ARBA" id="ARBA00022723"/>
    </source>
</evidence>
<dbReference type="SFLD" id="SFLDS00029">
    <property type="entry name" value="Radical_SAM"/>
    <property type="match status" value="1"/>
</dbReference>
<feature type="domain" description="Radical SAM core" evidence="4">
    <location>
        <begin position="17"/>
        <end position="247"/>
    </location>
</feature>
<dbReference type="AlphaFoldDB" id="A0A2S6HRP7"/>
<protein>
    <submittedName>
        <fullName evidence="5">DNA repair photolyase</fullName>
    </submittedName>
</protein>